<keyword evidence="5" id="KW-1185">Reference proteome</keyword>
<keyword evidence="1" id="KW-0671">Queuosine biosynthesis</keyword>
<dbReference type="SUPFAM" id="SSF55620">
    <property type="entry name" value="Tetrahydrobiopterin biosynthesis enzymes-like"/>
    <property type="match status" value="1"/>
</dbReference>
<evidence type="ECO:0000256" key="2">
    <source>
        <dbReference type="ARBA" id="ARBA00023002"/>
    </source>
</evidence>
<dbReference type="PANTHER" id="PTHR34354">
    <property type="entry name" value="NADPH-DEPENDENT 7-CYANO-7-DEAZAGUANINE REDUCTASE"/>
    <property type="match status" value="1"/>
</dbReference>
<evidence type="ECO:0000313" key="4">
    <source>
        <dbReference type="EMBL" id="MDZ5762410.1"/>
    </source>
</evidence>
<dbReference type="InterPro" id="IPR029500">
    <property type="entry name" value="QueF"/>
</dbReference>
<dbReference type="Pfam" id="PF14819">
    <property type="entry name" value="QueF_N"/>
    <property type="match status" value="1"/>
</dbReference>
<dbReference type="PANTHER" id="PTHR34354:SF1">
    <property type="entry name" value="NADPH-DEPENDENT 7-CYANO-7-DEAZAGUANINE REDUCTASE"/>
    <property type="match status" value="1"/>
</dbReference>
<keyword evidence="2" id="KW-0560">Oxidoreductase</keyword>
<gene>
    <name evidence="4" type="ORF">Cyrtocomes_00790</name>
</gene>
<dbReference type="EMBL" id="JARGYT010000046">
    <property type="protein sequence ID" value="MDZ5762410.1"/>
    <property type="molecule type" value="Genomic_DNA"/>
</dbReference>
<evidence type="ECO:0000259" key="3">
    <source>
        <dbReference type="Pfam" id="PF14819"/>
    </source>
</evidence>
<dbReference type="Gene3D" id="3.30.1130.10">
    <property type="match status" value="2"/>
</dbReference>
<sequence>MGAIGHLGVAACYNSIYNPGLLRVVERVSSDLLFGVDVWNLYELYWLDISGKPCVHVGRLSYDSRSKYILESKSVKLYLMSLNEHKFSSTQEAKETIVRDIEGLLNTQIEVEISELVNIERGLAIDGVCIDGVSISDVYGDGIKCFPDVYIKESLYSDVLKSNCPVTMQPDYGSLLIEYHGQKIDRSSLLFYITSLRNKNKFHEDCIQEICERILVDCKPEYLAVLGMYNRRGGIDINPIRSNVAGVFPSLYRSLRQ</sequence>
<reference evidence="4 5" key="1">
    <citation type="submission" date="2023-02" db="EMBL/GenBank/DDBJ databases">
        <title>Host association and intracellularity evolved multiple times independently in the Rickettsiales.</title>
        <authorList>
            <person name="Castelli M."/>
            <person name="Nardi T."/>
            <person name="Gammuto L."/>
            <person name="Bellinzona G."/>
            <person name="Sabaneyeva E."/>
            <person name="Potekhin A."/>
            <person name="Serra V."/>
            <person name="Petroni G."/>
            <person name="Sassera D."/>
        </authorList>
    </citation>
    <scope>NUCLEOTIDE SEQUENCE [LARGE SCALE GENOMIC DNA]</scope>
    <source>
        <strain evidence="4 5">BOD18</strain>
    </source>
</reference>
<dbReference type="InterPro" id="IPR043133">
    <property type="entry name" value="GTP-CH-I_C/QueF"/>
</dbReference>
<dbReference type="RefSeq" id="WP_322497878.1">
    <property type="nucleotide sequence ID" value="NZ_JARGYT010000046.1"/>
</dbReference>
<name>A0ABU5L925_9RICK</name>
<dbReference type="InterPro" id="IPR029139">
    <property type="entry name" value="QueF_N"/>
</dbReference>
<evidence type="ECO:0000256" key="1">
    <source>
        <dbReference type="ARBA" id="ARBA00022785"/>
    </source>
</evidence>
<evidence type="ECO:0000313" key="5">
    <source>
        <dbReference type="Proteomes" id="UP001293791"/>
    </source>
</evidence>
<organism evidence="4 5">
    <name type="scientific">Candidatus Cyrtobacter comes</name>
    <dbReference type="NCBI Taxonomy" id="675776"/>
    <lineage>
        <taxon>Bacteria</taxon>
        <taxon>Pseudomonadati</taxon>
        <taxon>Pseudomonadota</taxon>
        <taxon>Alphaproteobacteria</taxon>
        <taxon>Rickettsiales</taxon>
        <taxon>Candidatus Midichloriaceae</taxon>
        <taxon>Candidatus Cyrtobacter</taxon>
    </lineage>
</organism>
<dbReference type="Pfam" id="PF14489">
    <property type="entry name" value="QueF"/>
    <property type="match status" value="1"/>
</dbReference>
<dbReference type="InterPro" id="IPR050084">
    <property type="entry name" value="NADPH_dep_7-cyano-7-deazaG_red"/>
</dbReference>
<feature type="domain" description="NADPH-dependent 7-cyano-7-deazaguanine reductase N-terminal" evidence="3">
    <location>
        <begin position="33"/>
        <end position="113"/>
    </location>
</feature>
<accession>A0ABU5L925</accession>
<dbReference type="Proteomes" id="UP001293791">
    <property type="component" value="Unassembled WGS sequence"/>
</dbReference>
<comment type="caution">
    <text evidence="4">The sequence shown here is derived from an EMBL/GenBank/DDBJ whole genome shotgun (WGS) entry which is preliminary data.</text>
</comment>
<protein>
    <submittedName>
        <fullName evidence="4">NADPH-dependent 7-cyano-7-deazaguanine reductase</fullName>
    </submittedName>
</protein>
<proteinExistence type="predicted"/>